<dbReference type="Proteomes" id="UP000215590">
    <property type="component" value="Unassembled WGS sequence"/>
</dbReference>
<dbReference type="EMBL" id="NNRJ01000010">
    <property type="protein sequence ID" value="OYR21663.1"/>
    <property type="molecule type" value="Genomic_DNA"/>
</dbReference>
<keyword evidence="2" id="KW-1185">Reference proteome</keyword>
<dbReference type="AlphaFoldDB" id="A0A256G3K4"/>
<reference evidence="1 2" key="1">
    <citation type="submission" date="2017-07" db="EMBL/GenBank/DDBJ databases">
        <title>Phylogenetic study on the rhizospheric bacterium Ochrobactrum sp. A44.</title>
        <authorList>
            <person name="Krzyzanowska D.M."/>
            <person name="Ossowicki A."/>
            <person name="Rajewska M."/>
            <person name="Maciag T."/>
            <person name="Kaczynski Z."/>
            <person name="Czerwicka M."/>
            <person name="Jafra S."/>
        </authorList>
    </citation>
    <scope>NUCLEOTIDE SEQUENCE [LARGE SCALE GENOMIC DNA]</scope>
    <source>
        <strain evidence="1 2">DSM 7216</strain>
    </source>
</reference>
<accession>A0A256G3K4</accession>
<protein>
    <submittedName>
        <fullName evidence="1">Uncharacterized protein</fullName>
    </submittedName>
</protein>
<organism evidence="1 2">
    <name type="scientific">Brucella thiophenivorans</name>
    <dbReference type="NCBI Taxonomy" id="571255"/>
    <lineage>
        <taxon>Bacteria</taxon>
        <taxon>Pseudomonadati</taxon>
        <taxon>Pseudomonadota</taxon>
        <taxon>Alphaproteobacteria</taxon>
        <taxon>Hyphomicrobiales</taxon>
        <taxon>Brucellaceae</taxon>
        <taxon>Brucella/Ochrobactrum group</taxon>
        <taxon>Brucella</taxon>
    </lineage>
</organism>
<name>A0A256G3K4_9HYPH</name>
<sequence>MAQNCAKAHKIFDSFLTLIESADLMLSDRRSNFLSFTS</sequence>
<proteinExistence type="predicted"/>
<comment type="caution">
    <text evidence="1">The sequence shown here is derived from an EMBL/GenBank/DDBJ whole genome shotgun (WGS) entry which is preliminary data.</text>
</comment>
<evidence type="ECO:0000313" key="2">
    <source>
        <dbReference type="Proteomes" id="UP000215590"/>
    </source>
</evidence>
<evidence type="ECO:0000313" key="1">
    <source>
        <dbReference type="EMBL" id="OYR21663.1"/>
    </source>
</evidence>
<gene>
    <name evidence="1" type="ORF">CEV31_0501</name>
</gene>